<feature type="transmembrane region" description="Helical" evidence="2">
    <location>
        <begin position="12"/>
        <end position="33"/>
    </location>
</feature>
<keyword evidence="2" id="KW-0812">Transmembrane</keyword>
<dbReference type="GO" id="GO:0016485">
    <property type="term" value="P:protein processing"/>
    <property type="evidence" value="ECO:0007669"/>
    <property type="project" value="TreeGrafter"/>
</dbReference>
<dbReference type="InterPro" id="IPR000718">
    <property type="entry name" value="Peptidase_M13"/>
</dbReference>
<evidence type="ECO:0000256" key="2">
    <source>
        <dbReference type="SAM" id="Phobius"/>
    </source>
</evidence>
<dbReference type="OMA" id="QGTHAMF"/>
<keyword evidence="2" id="KW-1133">Transmembrane helix</keyword>
<dbReference type="PANTHER" id="PTHR11733:SF241">
    <property type="entry name" value="GH26575P-RELATED"/>
    <property type="match status" value="1"/>
</dbReference>
<dbReference type="Pfam" id="PF05649">
    <property type="entry name" value="Peptidase_M13_N"/>
    <property type="match status" value="1"/>
</dbReference>
<evidence type="ECO:0000259" key="3">
    <source>
        <dbReference type="Pfam" id="PF05649"/>
    </source>
</evidence>
<dbReference type="PROSITE" id="PS51885">
    <property type="entry name" value="NEPRILYSIN"/>
    <property type="match status" value="1"/>
</dbReference>
<comment type="caution">
    <text evidence="4">The sequence shown here is derived from an EMBL/GenBank/DDBJ whole genome shotgun (WGS) entry which is preliminary data.</text>
</comment>
<dbReference type="SUPFAM" id="SSF55486">
    <property type="entry name" value="Metalloproteases ('zincins'), catalytic domain"/>
    <property type="match status" value="1"/>
</dbReference>
<protein>
    <recommendedName>
        <fullName evidence="3">Peptidase M13 N-terminal domain-containing protein</fullName>
    </recommendedName>
</protein>
<reference evidence="4 5" key="1">
    <citation type="journal article" date="2020" name="Cell">
        <title>Large-Scale Comparative Analyses of Tick Genomes Elucidate Their Genetic Diversity and Vector Capacities.</title>
        <authorList>
            <consortium name="Tick Genome and Microbiome Consortium (TIGMIC)"/>
            <person name="Jia N."/>
            <person name="Wang J."/>
            <person name="Shi W."/>
            <person name="Du L."/>
            <person name="Sun Y."/>
            <person name="Zhan W."/>
            <person name="Jiang J.F."/>
            <person name="Wang Q."/>
            <person name="Zhang B."/>
            <person name="Ji P."/>
            <person name="Bell-Sakyi L."/>
            <person name="Cui X.M."/>
            <person name="Yuan T.T."/>
            <person name="Jiang B.G."/>
            <person name="Yang W.F."/>
            <person name="Lam T.T."/>
            <person name="Chang Q.C."/>
            <person name="Ding S.J."/>
            <person name="Wang X.J."/>
            <person name="Zhu J.G."/>
            <person name="Ruan X.D."/>
            <person name="Zhao L."/>
            <person name="Wei J.T."/>
            <person name="Ye R.Z."/>
            <person name="Que T.C."/>
            <person name="Du C.H."/>
            <person name="Zhou Y.H."/>
            <person name="Cheng J.X."/>
            <person name="Dai P.F."/>
            <person name="Guo W.B."/>
            <person name="Han X.H."/>
            <person name="Huang E.J."/>
            <person name="Li L.F."/>
            <person name="Wei W."/>
            <person name="Gao Y.C."/>
            <person name="Liu J.Z."/>
            <person name="Shao H.Z."/>
            <person name="Wang X."/>
            <person name="Wang C.C."/>
            <person name="Yang T.C."/>
            <person name="Huo Q.B."/>
            <person name="Li W."/>
            <person name="Chen H.Y."/>
            <person name="Chen S.E."/>
            <person name="Zhou L.G."/>
            <person name="Ni X.B."/>
            <person name="Tian J.H."/>
            <person name="Sheng Y."/>
            <person name="Liu T."/>
            <person name="Pan Y.S."/>
            <person name="Xia L.Y."/>
            <person name="Li J."/>
            <person name="Zhao F."/>
            <person name="Cao W.C."/>
        </authorList>
    </citation>
    <scope>NUCLEOTIDE SEQUENCE [LARGE SCALE GENOMIC DNA]</scope>
    <source>
        <strain evidence="4">HaeL-2018</strain>
    </source>
</reference>
<organism evidence="4 5">
    <name type="scientific">Haemaphysalis longicornis</name>
    <name type="common">Bush tick</name>
    <dbReference type="NCBI Taxonomy" id="44386"/>
    <lineage>
        <taxon>Eukaryota</taxon>
        <taxon>Metazoa</taxon>
        <taxon>Ecdysozoa</taxon>
        <taxon>Arthropoda</taxon>
        <taxon>Chelicerata</taxon>
        <taxon>Arachnida</taxon>
        <taxon>Acari</taxon>
        <taxon>Parasitiformes</taxon>
        <taxon>Ixodida</taxon>
        <taxon>Ixodoidea</taxon>
        <taxon>Ixodidae</taxon>
        <taxon>Haemaphysalinae</taxon>
        <taxon>Haemaphysalis</taxon>
    </lineage>
</organism>
<evidence type="ECO:0000313" key="4">
    <source>
        <dbReference type="EMBL" id="KAH9384855.1"/>
    </source>
</evidence>
<sequence length="679" mass="76272">MRQRSVIFKSVVMVALVAGVSAVTLAIVLWVAFGGDHDRYCESSDCRYHKKLITGALNWSIDPCEDFSAFVCSAWRATAGYRRGSRSSLEDVVTAWTGDFESMLRKGGEHLEVGKKALSMLALCREMNPEQVAARTEVLRKFMAERQIPWPGEALPNTRPLTVLVDLAFNWGVPLWFRVRFLRDIGDSKRAVRISPNGRVCDWLSLHSGLLKSGRFHEYWKKHYQLLAPAGYVPTTTAQSEKAAKVQIAVLEELRNAGERLSTASFFLQNMTRHTPSIPSDEWMTSLNESLRVKPFLTAQDQIIFTHVALLAALNKIILQYTREEILASLAWLFVQMVAPIVDPTLPSPRVGQAAVGPKGNLVEAQSERFAFCASTVEAAYRFLVISLYTVSNFHVAERQNIDKRLRAIRGVAVEKVKGMKWMALLSKARAEEKFNKSKTLLWPSEDLQSSAALSAMHSGFPESDDNFAALWLRVRKSVRELYAETTYDEALNMPSNLALPLVDYDYVLNRVRISVQALSPPVYYAQGTKAMFYGGLGFLYASKLVGAVDAEGMRVDAHGRVYDLWMQTSWRDAVLDRERCSGSKGGYFPEIPALEISYGAFEQELGKGSVRHQLLRDGLSERQQFFVTLCFHMCSRDATKPTGDCNKAVMNFPPFANEFSCTQYPTMNTSNRCLFFAP</sequence>
<feature type="domain" description="Peptidase M13 N-terminal" evidence="3">
    <location>
        <begin position="63"/>
        <end position="438"/>
    </location>
</feature>
<dbReference type="InterPro" id="IPR042089">
    <property type="entry name" value="Peptidase_M13_dom_2"/>
</dbReference>
<dbReference type="InterPro" id="IPR024079">
    <property type="entry name" value="MetalloPept_cat_dom_sf"/>
</dbReference>
<gene>
    <name evidence="4" type="ORF">HPB48_026884</name>
</gene>
<comment type="similarity">
    <text evidence="1">Belongs to the peptidase M13 family.</text>
</comment>
<dbReference type="Proteomes" id="UP000821853">
    <property type="component" value="Unassembled WGS sequence"/>
</dbReference>
<dbReference type="Gene3D" id="1.10.1380.10">
    <property type="entry name" value="Neutral endopeptidase , domain2"/>
    <property type="match status" value="1"/>
</dbReference>
<evidence type="ECO:0000256" key="1">
    <source>
        <dbReference type="ARBA" id="ARBA00007357"/>
    </source>
</evidence>
<dbReference type="OrthoDB" id="6504585at2759"/>
<name>A0A9J6H282_HAELO</name>
<dbReference type="PANTHER" id="PTHR11733">
    <property type="entry name" value="ZINC METALLOPROTEASE FAMILY M13 NEPRILYSIN-RELATED"/>
    <property type="match status" value="1"/>
</dbReference>
<dbReference type="GO" id="GO:0004222">
    <property type="term" value="F:metalloendopeptidase activity"/>
    <property type="evidence" value="ECO:0007669"/>
    <property type="project" value="InterPro"/>
</dbReference>
<dbReference type="InterPro" id="IPR008753">
    <property type="entry name" value="Peptidase_M13_N"/>
</dbReference>
<dbReference type="AlphaFoldDB" id="A0A9J6H282"/>
<keyword evidence="2" id="KW-0472">Membrane</keyword>
<evidence type="ECO:0000313" key="5">
    <source>
        <dbReference type="Proteomes" id="UP000821853"/>
    </source>
</evidence>
<proteinExistence type="inferred from homology"/>
<dbReference type="VEuPathDB" id="VectorBase:HLOH_039995"/>
<dbReference type="GO" id="GO:0005886">
    <property type="term" value="C:plasma membrane"/>
    <property type="evidence" value="ECO:0007669"/>
    <property type="project" value="TreeGrafter"/>
</dbReference>
<keyword evidence="5" id="KW-1185">Reference proteome</keyword>
<accession>A0A9J6H282</accession>
<dbReference type="EMBL" id="JABSTR010003326">
    <property type="protein sequence ID" value="KAH9384855.1"/>
    <property type="molecule type" value="Genomic_DNA"/>
</dbReference>
<dbReference type="Gene3D" id="3.40.390.10">
    <property type="entry name" value="Collagenase (Catalytic Domain)"/>
    <property type="match status" value="2"/>
</dbReference>